<accession>A0A1I0RG38</accession>
<dbReference type="STRING" id="29529.SAMN04488122_2769"/>
<dbReference type="PROSITE" id="PS51257">
    <property type="entry name" value="PROKAR_LIPOPROTEIN"/>
    <property type="match status" value="1"/>
</dbReference>
<dbReference type="AlphaFoldDB" id="A0A1I0RG38"/>
<dbReference type="OrthoDB" id="1113889at2"/>
<proteinExistence type="predicted"/>
<dbReference type="Proteomes" id="UP000199310">
    <property type="component" value="Unassembled WGS sequence"/>
</dbReference>
<reference evidence="2" key="1">
    <citation type="submission" date="2016-10" db="EMBL/GenBank/DDBJ databases">
        <authorList>
            <person name="Varghese N."/>
            <person name="Submissions S."/>
        </authorList>
    </citation>
    <scope>NUCLEOTIDE SEQUENCE [LARGE SCALE GENOMIC DNA]</scope>
    <source>
        <strain evidence="2">DSM 3695</strain>
    </source>
</reference>
<dbReference type="InterPro" id="IPR046713">
    <property type="entry name" value="DUF6786"/>
</dbReference>
<evidence type="ECO:0000313" key="1">
    <source>
        <dbReference type="EMBL" id="SEW39649.1"/>
    </source>
</evidence>
<organism evidence="1 2">
    <name type="scientific">Chitinophaga arvensicola</name>
    <dbReference type="NCBI Taxonomy" id="29529"/>
    <lineage>
        <taxon>Bacteria</taxon>
        <taxon>Pseudomonadati</taxon>
        <taxon>Bacteroidota</taxon>
        <taxon>Chitinophagia</taxon>
        <taxon>Chitinophagales</taxon>
        <taxon>Chitinophagaceae</taxon>
        <taxon>Chitinophaga</taxon>
    </lineage>
</organism>
<dbReference type="RefSeq" id="WP_143059150.1">
    <property type="nucleotide sequence ID" value="NZ_FOJG01000001.1"/>
</dbReference>
<dbReference type="Pfam" id="PF20583">
    <property type="entry name" value="DUF6786"/>
    <property type="match status" value="1"/>
</dbReference>
<protein>
    <recommendedName>
        <fullName evidence="3">Methane oxygenase PmoA</fullName>
    </recommendedName>
</protein>
<name>A0A1I0RG38_9BACT</name>
<sequence>MKSFLLYSCLAAGLFACNNGHTTKESSPMKPVNFGEDVAFLQQHLKNVVVLKNNDDSSRLVVTGDYQARVMTSTTGGDKGKSFGWINYPLVSSQKYAPHINAFGGEERFWLGPEGGQYALFFPAGKTFDFANWQTPGLIDTAHYAVTAQSDNTITYEQTGALQNYNGSTFQLQISRTIRLLNNGNISTRLGIALPAGISAVAYETDNTVTNKGDSAWQEQNGLLSIWLLGMFKPSDQTAIVAPFQPGPDARQHITDDYFGKIPPQNLQVKDSLLLFRADGKSRGKLGLSPLVARKGAGSIDLENNTLTVLLYEVVPTGRYVNSKWEIQKEPFKGDAVNCYNDGPLADGTQMGPFYEVESSSDARPLKPGESLQYRQVTMHFEGDRKALATLAMQLWQLPLEDVQHFLTNK</sequence>
<evidence type="ECO:0008006" key="3">
    <source>
        <dbReference type="Google" id="ProtNLM"/>
    </source>
</evidence>
<dbReference type="EMBL" id="FOJG01000001">
    <property type="protein sequence ID" value="SEW39649.1"/>
    <property type="molecule type" value="Genomic_DNA"/>
</dbReference>
<keyword evidence="2" id="KW-1185">Reference proteome</keyword>
<gene>
    <name evidence="1" type="ORF">SAMN04488122_2769</name>
</gene>
<evidence type="ECO:0000313" key="2">
    <source>
        <dbReference type="Proteomes" id="UP000199310"/>
    </source>
</evidence>